<keyword evidence="2" id="KW-1185">Reference proteome</keyword>
<gene>
    <name evidence="1" type="ORF">ACFFPJ_14400</name>
</gene>
<reference evidence="1 2" key="1">
    <citation type="submission" date="2024-09" db="EMBL/GenBank/DDBJ databases">
        <authorList>
            <person name="Sun Q."/>
            <person name="Mori K."/>
        </authorList>
    </citation>
    <scope>NUCLEOTIDE SEQUENCE [LARGE SCALE GENOMIC DNA]</scope>
    <source>
        <strain evidence="1 2">JCM 1342</strain>
    </source>
</reference>
<sequence>MDNLAGLGAAVAAMSSDDGHRYEGCVMLSALPDAPTIDRPTLVERIRRLRRRGPRVH</sequence>
<name>A0ABV5T317_9MICO</name>
<evidence type="ECO:0000313" key="1">
    <source>
        <dbReference type="EMBL" id="MFB9646988.1"/>
    </source>
</evidence>
<accession>A0ABV5T317</accession>
<comment type="caution">
    <text evidence="1">The sequence shown here is derived from an EMBL/GenBank/DDBJ whole genome shotgun (WGS) entry which is preliminary data.</text>
</comment>
<protein>
    <submittedName>
        <fullName evidence="1">Uncharacterized protein</fullName>
    </submittedName>
</protein>
<dbReference type="EMBL" id="JBHMBE010000004">
    <property type="protein sequence ID" value="MFB9646988.1"/>
    <property type="molecule type" value="Genomic_DNA"/>
</dbReference>
<dbReference type="Proteomes" id="UP001589611">
    <property type="component" value="Unassembled WGS sequence"/>
</dbReference>
<dbReference type="RefSeq" id="WP_378721689.1">
    <property type="nucleotide sequence ID" value="NZ_JBHMBE010000004.1"/>
</dbReference>
<proteinExistence type="predicted"/>
<organism evidence="1 2">
    <name type="scientific">Microbacterium terregens</name>
    <dbReference type="NCBI Taxonomy" id="69363"/>
    <lineage>
        <taxon>Bacteria</taxon>
        <taxon>Bacillati</taxon>
        <taxon>Actinomycetota</taxon>
        <taxon>Actinomycetes</taxon>
        <taxon>Micrococcales</taxon>
        <taxon>Microbacteriaceae</taxon>
        <taxon>Microbacterium</taxon>
    </lineage>
</organism>
<evidence type="ECO:0000313" key="2">
    <source>
        <dbReference type="Proteomes" id="UP001589611"/>
    </source>
</evidence>